<keyword evidence="1" id="KW-0472">Membrane</keyword>
<protein>
    <submittedName>
        <fullName evidence="5">Hep/Hag repeat protein</fullName>
    </submittedName>
</protein>
<feature type="transmembrane region" description="Helical" evidence="1">
    <location>
        <begin position="74"/>
        <end position="96"/>
    </location>
</feature>
<gene>
    <name evidence="5" type="ORF">GCWU000321_01307</name>
</gene>
<dbReference type="GO" id="GO:0019867">
    <property type="term" value="C:outer membrane"/>
    <property type="evidence" value="ECO:0007669"/>
    <property type="project" value="InterPro"/>
</dbReference>
<evidence type="ECO:0000259" key="2">
    <source>
        <dbReference type="Pfam" id="PF05658"/>
    </source>
</evidence>
<feature type="domain" description="Trimeric autotransporter adhesin YadA-like head" evidence="2">
    <location>
        <begin position="1430"/>
        <end position="1454"/>
    </location>
</feature>
<evidence type="ECO:0000256" key="1">
    <source>
        <dbReference type="SAM" id="Phobius"/>
    </source>
</evidence>
<feature type="domain" description="Trimeric autotransporter adhesin YadA-like stalk" evidence="3">
    <location>
        <begin position="506"/>
        <end position="533"/>
    </location>
</feature>
<feature type="domain" description="Trimeric autotransporter adhesin YadA-like stalk" evidence="3">
    <location>
        <begin position="1501"/>
        <end position="1540"/>
    </location>
</feature>
<dbReference type="SUPFAM" id="SSF51161">
    <property type="entry name" value="Trimeric LpxA-like enzymes"/>
    <property type="match status" value="1"/>
</dbReference>
<feature type="transmembrane region" description="Helical" evidence="1">
    <location>
        <begin position="12"/>
        <end position="33"/>
    </location>
</feature>
<evidence type="ECO:0000313" key="6">
    <source>
        <dbReference type="Proteomes" id="UP000004736"/>
    </source>
</evidence>
<dbReference type="Gene3D" id="2.150.10.10">
    <property type="entry name" value="Serralysin-like metalloprotease, C-terminal"/>
    <property type="match status" value="6"/>
</dbReference>
<dbReference type="Gene3D" id="6.10.250.2120">
    <property type="match status" value="1"/>
</dbReference>
<dbReference type="Pfam" id="PF05662">
    <property type="entry name" value="YadA_stalk"/>
    <property type="match status" value="3"/>
</dbReference>
<keyword evidence="6" id="KW-1185">Reference proteome</keyword>
<feature type="domain" description="Trimeric autotransporter adhesin YadA-like head" evidence="2">
    <location>
        <begin position="1238"/>
        <end position="1263"/>
    </location>
</feature>
<dbReference type="InterPro" id="IPR008635">
    <property type="entry name" value="Coiled_stalk_dom"/>
</dbReference>
<dbReference type="eggNOG" id="COG5295">
    <property type="taxonomic scope" value="Bacteria"/>
</dbReference>
<reference evidence="5" key="1">
    <citation type="submission" date="2009-09" db="EMBL/GenBank/DDBJ databases">
        <authorList>
            <person name="Weinstock G."/>
            <person name="Sodergren E."/>
            <person name="Clifton S."/>
            <person name="Fulton L."/>
            <person name="Fulton B."/>
            <person name="Courtney L."/>
            <person name="Fronick C."/>
            <person name="Harrison M."/>
            <person name="Strong C."/>
            <person name="Farmer C."/>
            <person name="Delahaunty K."/>
            <person name="Markovic C."/>
            <person name="Hall O."/>
            <person name="Minx P."/>
            <person name="Tomlinson C."/>
            <person name="Mitreva M."/>
            <person name="Nelson J."/>
            <person name="Hou S."/>
            <person name="Wollam A."/>
            <person name="Pepin K.H."/>
            <person name="Johnson M."/>
            <person name="Bhonagiri V."/>
            <person name="Nash W.E."/>
            <person name="Warren W."/>
            <person name="Chinwalla A."/>
            <person name="Mardis E.R."/>
            <person name="Wilson R.K."/>
        </authorList>
    </citation>
    <scope>NUCLEOTIDE SEQUENCE [LARGE SCALE GENOMIC DNA]</scope>
    <source>
        <strain evidence="5">DSM 15470</strain>
    </source>
</reference>
<name>C9LP33_9FIRM</name>
<keyword evidence="1" id="KW-0812">Transmembrane</keyword>
<dbReference type="SUPFAM" id="SSF101967">
    <property type="entry name" value="Adhesin YadA, collagen-binding domain"/>
    <property type="match status" value="3"/>
</dbReference>
<feature type="domain" description="Trimeric autotransporter adhesin YadA-like stalk" evidence="3">
    <location>
        <begin position="1186"/>
        <end position="1221"/>
    </location>
</feature>
<dbReference type="Proteomes" id="UP000004736">
    <property type="component" value="Unassembled WGS sequence"/>
</dbReference>
<dbReference type="Gene3D" id="6.10.250.2040">
    <property type="match status" value="1"/>
</dbReference>
<accession>C9LP33</accession>
<dbReference type="Pfam" id="PF05658">
    <property type="entry name" value="YadA_head"/>
    <property type="match status" value="4"/>
</dbReference>
<dbReference type="STRING" id="592028.GCWU000321_01307"/>
<dbReference type="CDD" id="cd12820">
    <property type="entry name" value="LbR_YadA-like"/>
    <property type="match status" value="1"/>
</dbReference>
<dbReference type="Pfam" id="PF13018">
    <property type="entry name" value="ESPR"/>
    <property type="match status" value="1"/>
</dbReference>
<organism evidence="5 6">
    <name type="scientific">Dialister invisus DSM 15470</name>
    <dbReference type="NCBI Taxonomy" id="592028"/>
    <lineage>
        <taxon>Bacteria</taxon>
        <taxon>Bacillati</taxon>
        <taxon>Bacillota</taxon>
        <taxon>Negativicutes</taxon>
        <taxon>Veillonellales</taxon>
        <taxon>Veillonellaceae</taxon>
        <taxon>Dialister</taxon>
    </lineage>
</organism>
<dbReference type="EMBL" id="ACIM02000001">
    <property type="protein sequence ID" value="EEW97319.1"/>
    <property type="molecule type" value="Genomic_DNA"/>
</dbReference>
<sequence>MKCYGERWYEGSIGSMGMVLLFIAFLNYIVFLWEENMNHIYKVIWSRVKNSYVVVSEIAGTARKSGRVRVSKNTLAAVLAAFLLTGISVSPVSAALDGVNTFVEAGNQNIKIGNGTDLRNNSTKNGAIAIGDHAQIDDYVMQEGSIAIGKNAFVENMWGTQDKIFRFGMHSTDPSRTDHLLPAGIAIGQNTYARSGSLMIGDHKYVGALGDTTVNSNTDDEKRKLSVLVGATTVGLNSYSAGAFATTTGAYSIMTNAYDGNTNQGSAAQNFGAVINGSFNSIESKTSGSSVSGIANAVVGTANRTHNANGTLVFGAGNEVTNSVDNIANPMSFLGINSPKELAEKLREDIRRNDSGGAVLAIGGGNKADYAYRSQLVGVGNTLEGTAAEKAAYNLLNGYRNTGTNVSGVTVIGTNRTISNAKDTIVMGSSAGGITTTASKAVILGSEANAEKDGGVALGADSVASVDKDIAGYDPSTKLASTNTSAAWKATHAAVSVGNGSTATRQITGVAAGTNDTDAVNVAQLKAIAGGTGSIHFVSVKGGNASSVNYNNDGAKETGAIAIGANAEATANSAVAMGFNAQSNGSGSIVIGESSGLIPDASKRGASKGNSSIIIGTENVDKGGTKDHAGSNDGILGSNNTIQESNGAFVTGAFNHVSDSYQFGQLSASEQQKLAQAMADGKPLGKYIGKWGSHVFVTGDGNTVSQGMNVTISGSQNTVENSKSQTVIGDSNKITDRNAGTVSGKQEERTKNVSDLVIGKGNKIEGNSTYMKGYESLTVIGNNNEMVNPGAGIVIGDNQKVGAIRESVVIGSMTPEEKADSDIRQKHASVVVGYHAQSGTRDGGGMNVALGHGAKAYGWQETVTGIKSIVEAGDSGYDGYLASVYGGLNTVASNKADQNDGMANTVVGTLNKTEGANGALVFGAGNSVTHSFGTAPTDENGNSMNEYWGDIISFEGQGYAGGTGQSGHDELRKAMGLAMSTGGGSVVTMGNGNTSDYAVHSQIIGSGNILTGTANTPSINNTINGYGNTGRNVERMSMMGTGNNMSGSTADVVIGDYHHKDGGKNNVILGSMATEKKTVTKTYTRKDASGNVIREKKYKVTENVPIKSHTANISNAVMLGYNTDVEKDGGVAIGADSVASVDKGAAGYDPSTDTASTDTSATWKATAAAVSIGKAATPTSAAVTRQITNVAAGTQDTDAVNVAQLKKVQAAAGAAKVHYYSAKSTKTGAGSNYDNDGAEAEDSIVLGISSSSKGVNSTVLGNNNKLTGVKNGRNNSIVAGQNLEVEGVHNAVFGTDYNNYDHKLTKVFGEENTVIGLGNLVGYTAEKDPSDPTKWIYTKNSSGSDQNVAVGMTNTANGGSVVVGTSSEAENLGVSFGHGNKVIGSNSGGGQRGLALGNYLTVKGEEAVAVGTNASATADWAIAMGKNSKAEKETAMAFGYDSHAKANHGVALGAWSVADTAAGVSGYDPSTQAASTDTSAAWKSTLGAVSVGDKTEGYTRQITNVAAGATDTDAVNVAQLKKAVAGAADGNDTLVSGSNGLSLSGKTLSMSVKDTAGNEVKGSVDLSSVADGNDKLVSDNNALSLSGKTLSMSVKDTAGNEVKGSVDLSAIAGQIDTNTTYTMSGTQNADNTTTITLKGSDGKENKVTVATKDTRNTVKAGENVTLDTAANTFGGTEYTVNVKADGKVENGSTKIVSGNTVYHETHVKNDGNYVKKENSAGDNLTILDKQVGKNTTNITNLGNTINNLNGKLGTLDNRISKVGAGAAALAALHPLDFDPP</sequence>
<proteinExistence type="predicted"/>
<feature type="domain" description="Trimeric autotransporter adhesin YadA-like head" evidence="2">
    <location>
        <begin position="555"/>
        <end position="581"/>
    </location>
</feature>
<feature type="domain" description="ESPR" evidence="4">
    <location>
        <begin position="37"/>
        <end position="83"/>
    </location>
</feature>
<evidence type="ECO:0000259" key="3">
    <source>
        <dbReference type="Pfam" id="PF05662"/>
    </source>
</evidence>
<comment type="caution">
    <text evidence="5">The sequence shown here is derived from an EMBL/GenBank/DDBJ whole genome shotgun (WGS) entry which is preliminary data.</text>
</comment>
<evidence type="ECO:0000259" key="4">
    <source>
        <dbReference type="Pfam" id="PF13018"/>
    </source>
</evidence>
<keyword evidence="1" id="KW-1133">Transmembrane helix</keyword>
<dbReference type="InterPro" id="IPR024973">
    <property type="entry name" value="ESPR"/>
</dbReference>
<dbReference type="HOGENOM" id="CLU_231020_0_0_9"/>
<dbReference type="InterPro" id="IPR008640">
    <property type="entry name" value="Adhesin_Head_dom"/>
</dbReference>
<dbReference type="InterPro" id="IPR011049">
    <property type="entry name" value="Serralysin-like_metalloprot_C"/>
</dbReference>
<feature type="domain" description="Trimeric autotransporter adhesin YadA-like head" evidence="2">
    <location>
        <begin position="1404"/>
        <end position="1428"/>
    </location>
</feature>
<dbReference type="InterPro" id="IPR011004">
    <property type="entry name" value="Trimer_LpxA-like_sf"/>
</dbReference>
<evidence type="ECO:0000313" key="5">
    <source>
        <dbReference type="EMBL" id="EEW97319.1"/>
    </source>
</evidence>